<proteinExistence type="predicted"/>
<protein>
    <recommendedName>
        <fullName evidence="4">DUF4192 domain-containing protein</fullName>
    </recommendedName>
</protein>
<dbReference type="RefSeq" id="WP_110340211.1">
    <property type="nucleotide sequence ID" value="NZ_MASU01000009.1"/>
</dbReference>
<gene>
    <name evidence="2" type="ORF">BA062_23135</name>
</gene>
<dbReference type="InterPro" id="IPR025447">
    <property type="entry name" value="DUF4192"/>
</dbReference>
<evidence type="ECO:0000313" key="3">
    <source>
        <dbReference type="Proteomes" id="UP000247892"/>
    </source>
</evidence>
<dbReference type="OrthoDB" id="3264463at2"/>
<evidence type="ECO:0008006" key="4">
    <source>
        <dbReference type="Google" id="ProtNLM"/>
    </source>
</evidence>
<dbReference type="EMBL" id="MASU01000009">
    <property type="protein sequence ID" value="PXY28740.1"/>
    <property type="molecule type" value="Genomic_DNA"/>
</dbReference>
<reference evidence="2 3" key="1">
    <citation type="submission" date="2016-07" db="EMBL/GenBank/DDBJ databases">
        <title>Draft genome sequence of Prauserella sp. YIM 121212, isolated from alkaline soil.</title>
        <authorList>
            <person name="Ruckert C."/>
            <person name="Albersmeier A."/>
            <person name="Jiang C.-L."/>
            <person name="Jiang Y."/>
            <person name="Kalinowski J."/>
            <person name="Schneider O."/>
            <person name="Winkler A."/>
            <person name="Zotchev S.B."/>
        </authorList>
    </citation>
    <scope>NUCLEOTIDE SEQUENCE [LARGE SCALE GENOMIC DNA]</scope>
    <source>
        <strain evidence="2 3">YIM 121212</strain>
    </source>
</reference>
<feature type="region of interest" description="Disordered" evidence="1">
    <location>
        <begin position="345"/>
        <end position="366"/>
    </location>
</feature>
<dbReference type="AlphaFoldDB" id="A0A318LIF5"/>
<dbReference type="Pfam" id="PF13830">
    <property type="entry name" value="DUF4192"/>
    <property type="match status" value="1"/>
</dbReference>
<comment type="caution">
    <text evidence="2">The sequence shown here is derived from an EMBL/GenBank/DDBJ whole genome shotgun (WGS) entry which is preliminary data.</text>
</comment>
<evidence type="ECO:0000256" key="1">
    <source>
        <dbReference type="SAM" id="MobiDB-lite"/>
    </source>
</evidence>
<sequence length="366" mass="37558">MTTSSTTGITTVDLRAPGQLLAALPHLIGFRPADSVLAVVHSGSSASRVGCVLRADLPEPGHETGFALQLEQPLLAGEPGGVTIAVVGGDPPEQGTGPPYATLVGALTAVLGERGIPLVHALWVPEIREGARWRCYDEPGCGGRLPDPDSSVMAAVSAHAGLVTFASREEMAEQLAPDDEPALSRRAALLDVAVDLLGVTAEPGPALLGRAFTAVRAALARAARGELTFSDQEIAELAIALELADVRDACLATALPPGGPRAATAERLWLALVRATPKPERAQVASLLAYSAYVRGDGPLAGMAVERALEAHPDHVLAGLLARALAHAMPPAKLAKLGGTCDASALWGPEDEEEPPTRGSPPCGPG</sequence>
<accession>A0A318LIF5</accession>
<dbReference type="Proteomes" id="UP000247892">
    <property type="component" value="Unassembled WGS sequence"/>
</dbReference>
<keyword evidence="3" id="KW-1185">Reference proteome</keyword>
<organism evidence="2 3">
    <name type="scientific">Prauserella flavalba</name>
    <dbReference type="NCBI Taxonomy" id="1477506"/>
    <lineage>
        <taxon>Bacteria</taxon>
        <taxon>Bacillati</taxon>
        <taxon>Actinomycetota</taxon>
        <taxon>Actinomycetes</taxon>
        <taxon>Pseudonocardiales</taxon>
        <taxon>Pseudonocardiaceae</taxon>
        <taxon>Prauserella</taxon>
    </lineage>
</organism>
<evidence type="ECO:0000313" key="2">
    <source>
        <dbReference type="EMBL" id="PXY28740.1"/>
    </source>
</evidence>
<name>A0A318LIF5_9PSEU</name>